<protein>
    <recommendedName>
        <fullName evidence="3">Glycosyl transferase family 2</fullName>
    </recommendedName>
</protein>
<dbReference type="Proteomes" id="UP000199153">
    <property type="component" value="Unassembled WGS sequence"/>
</dbReference>
<dbReference type="AlphaFoldDB" id="A0A1I4Y6L5"/>
<accession>A0A1I4Y6L5</accession>
<sequence>MTLIKKDKIGLITTVSNWDLYKKTRPYFPEGIKHFTIDGTQGFYGIKSIAFFLKSLRKYGLDWLIMADEDVIFNKPNHVFDLIAYLEANDFTVCGMRDGGTLHWRNKNPHMINHFFAVLNLREIYSIYNEKEMMSNQYINKTDFCDLSDDLRFKNYDPDSLFEPYYRFYLWLLRKGKKIKYLDAINPIKNDYATTLLYDHRGEELLYHTWYARFYGKDPDHTKRIDGVISNFKPYDESPSMSSPILLENAWYSFKYRLYKFSRKLKRKIS</sequence>
<evidence type="ECO:0008006" key="3">
    <source>
        <dbReference type="Google" id="ProtNLM"/>
    </source>
</evidence>
<dbReference type="EMBL" id="FOVL01000002">
    <property type="protein sequence ID" value="SFN33169.1"/>
    <property type="molecule type" value="Genomic_DNA"/>
</dbReference>
<keyword evidence="2" id="KW-1185">Reference proteome</keyword>
<reference evidence="1 2" key="1">
    <citation type="submission" date="2016-10" db="EMBL/GenBank/DDBJ databases">
        <authorList>
            <person name="de Groot N.N."/>
        </authorList>
    </citation>
    <scope>NUCLEOTIDE SEQUENCE [LARGE SCALE GENOMIC DNA]</scope>
    <source>
        <strain evidence="1 2">DSM 17794</strain>
    </source>
</reference>
<evidence type="ECO:0000313" key="2">
    <source>
        <dbReference type="Proteomes" id="UP000199153"/>
    </source>
</evidence>
<dbReference type="OrthoDB" id="1339001at2"/>
<dbReference type="STRING" id="287099.SAMN05660413_00531"/>
<name>A0A1I4Y6L5_9FLAO</name>
<proteinExistence type="predicted"/>
<dbReference type="RefSeq" id="WP_093405536.1">
    <property type="nucleotide sequence ID" value="NZ_FOVL01000002.1"/>
</dbReference>
<organism evidence="1 2">
    <name type="scientific">Salegentibacter flavus</name>
    <dbReference type="NCBI Taxonomy" id="287099"/>
    <lineage>
        <taxon>Bacteria</taxon>
        <taxon>Pseudomonadati</taxon>
        <taxon>Bacteroidota</taxon>
        <taxon>Flavobacteriia</taxon>
        <taxon>Flavobacteriales</taxon>
        <taxon>Flavobacteriaceae</taxon>
        <taxon>Salegentibacter</taxon>
    </lineage>
</organism>
<evidence type="ECO:0000313" key="1">
    <source>
        <dbReference type="EMBL" id="SFN33169.1"/>
    </source>
</evidence>
<gene>
    <name evidence="1" type="ORF">SAMN05660413_00531</name>
</gene>